<evidence type="ECO:0000256" key="1">
    <source>
        <dbReference type="ARBA" id="ARBA00005250"/>
    </source>
</evidence>
<dbReference type="InterPro" id="IPR050855">
    <property type="entry name" value="NDM-1-like"/>
</dbReference>
<dbReference type="EMBL" id="JAEQND010000009">
    <property type="protein sequence ID" value="MBL0426721.1"/>
    <property type="molecule type" value="Genomic_DNA"/>
</dbReference>
<feature type="domain" description="Metallo-beta-lactamase" evidence="2">
    <location>
        <begin position="17"/>
        <end position="202"/>
    </location>
</feature>
<dbReference type="Pfam" id="PF00753">
    <property type="entry name" value="Lactamase_B"/>
    <property type="match status" value="1"/>
</dbReference>
<dbReference type="Proteomes" id="UP000622707">
    <property type="component" value="Unassembled WGS sequence"/>
</dbReference>
<dbReference type="InterPro" id="IPR036866">
    <property type="entry name" value="RibonucZ/Hydroxyglut_hydro"/>
</dbReference>
<keyword evidence="4" id="KW-1185">Reference proteome</keyword>
<comment type="similarity">
    <text evidence="1">Belongs to the metallo-beta-lactamase superfamily. Class-B beta-lactamase family.</text>
</comment>
<dbReference type="InterPro" id="IPR001279">
    <property type="entry name" value="Metallo-B-lactamas"/>
</dbReference>
<dbReference type="PANTHER" id="PTHR42951">
    <property type="entry name" value="METALLO-BETA-LACTAMASE DOMAIN-CONTAINING"/>
    <property type="match status" value="1"/>
</dbReference>
<protein>
    <submittedName>
        <fullName evidence="3">MBL fold metallo-hydrolase</fullName>
    </submittedName>
</protein>
<dbReference type="CDD" id="cd06262">
    <property type="entry name" value="metallo-hydrolase-like_MBL-fold"/>
    <property type="match status" value="1"/>
</dbReference>
<comment type="caution">
    <text evidence="3">The sequence shown here is derived from an EMBL/GenBank/DDBJ whole genome shotgun (WGS) entry which is preliminary data.</text>
</comment>
<evidence type="ECO:0000259" key="2">
    <source>
        <dbReference type="SMART" id="SM00849"/>
    </source>
</evidence>
<sequence>MDSLPSGVLVLERGWLSANIIVLRGADEAAVVDSGYWTHSPMMLDLVAQAVGDLPVTKLANTHLHSDHCGGNAALQVRHPALRTWIPPGLADAVRAWDEVALSYQPTGQHCPRFKFDGTLAPGGEILLGASKWQVHGAPGHDPHSVVLFEPESRTLISADALWQNGFGIVFPELHGEPGFDEVEATLGHIERLAPRVVIPGHGPVFTDVVGAIGRARTRLSGYRADPARHALHAAKVLLKFKLLELQHVPLKDFTAWAKSVPYFLLVHDLWFAGQPLQEWLVTVIGELVRAGAAKSDTEFLANV</sequence>
<accession>A0ABS1JS89</accession>
<proteinExistence type="inferred from homology"/>
<dbReference type="SMART" id="SM00849">
    <property type="entry name" value="Lactamase_B"/>
    <property type="match status" value="1"/>
</dbReference>
<evidence type="ECO:0000313" key="3">
    <source>
        <dbReference type="EMBL" id="MBL0426721.1"/>
    </source>
</evidence>
<dbReference type="PANTHER" id="PTHR42951:SF4">
    <property type="entry name" value="ACYL-COENZYME A THIOESTERASE MBLAC2"/>
    <property type="match status" value="1"/>
</dbReference>
<organism evidence="3 4">
    <name type="scientific">Ramlibacter alkalitolerans</name>
    <dbReference type="NCBI Taxonomy" id="2039631"/>
    <lineage>
        <taxon>Bacteria</taxon>
        <taxon>Pseudomonadati</taxon>
        <taxon>Pseudomonadota</taxon>
        <taxon>Betaproteobacteria</taxon>
        <taxon>Burkholderiales</taxon>
        <taxon>Comamonadaceae</taxon>
        <taxon>Ramlibacter</taxon>
    </lineage>
</organism>
<dbReference type="RefSeq" id="WP_201691019.1">
    <property type="nucleotide sequence ID" value="NZ_JAEQND010000009.1"/>
</dbReference>
<reference evidence="3 4" key="1">
    <citation type="journal article" date="2017" name="Int. J. Syst. Evol. Microbiol.">
        <title>Ramlibacter alkalitolerans sp. nov., alkali-tolerant bacterium isolated from soil of ginseng.</title>
        <authorList>
            <person name="Lee D.H."/>
            <person name="Cha C.J."/>
        </authorList>
    </citation>
    <scope>NUCLEOTIDE SEQUENCE [LARGE SCALE GENOMIC DNA]</scope>
    <source>
        <strain evidence="3 4">KACC 19305</strain>
    </source>
</reference>
<name>A0ABS1JS89_9BURK</name>
<evidence type="ECO:0000313" key="4">
    <source>
        <dbReference type="Proteomes" id="UP000622707"/>
    </source>
</evidence>
<dbReference type="Gene3D" id="3.60.15.10">
    <property type="entry name" value="Ribonuclease Z/Hydroxyacylglutathione hydrolase-like"/>
    <property type="match status" value="1"/>
</dbReference>
<gene>
    <name evidence="3" type="ORF">JI746_16535</name>
</gene>
<dbReference type="SUPFAM" id="SSF56281">
    <property type="entry name" value="Metallo-hydrolase/oxidoreductase"/>
    <property type="match status" value="1"/>
</dbReference>